<dbReference type="AlphaFoldDB" id="A0A6J4Q948"/>
<reference evidence="1" key="1">
    <citation type="submission" date="2020-02" db="EMBL/GenBank/DDBJ databases">
        <authorList>
            <person name="Meier V. D."/>
        </authorList>
    </citation>
    <scope>NUCLEOTIDE SEQUENCE</scope>
    <source>
        <strain evidence="1">AVDCRST_MAG78</strain>
    </source>
</reference>
<proteinExistence type="predicted"/>
<accession>A0A6J4Q948</accession>
<organism evidence="1">
    <name type="scientific">uncultured Rubrobacteraceae bacterium</name>
    <dbReference type="NCBI Taxonomy" id="349277"/>
    <lineage>
        <taxon>Bacteria</taxon>
        <taxon>Bacillati</taxon>
        <taxon>Actinomycetota</taxon>
        <taxon>Rubrobacteria</taxon>
        <taxon>Rubrobacterales</taxon>
        <taxon>Rubrobacteraceae</taxon>
        <taxon>environmental samples</taxon>
    </lineage>
</organism>
<evidence type="ECO:0000313" key="1">
    <source>
        <dbReference type="EMBL" id="CAA9431346.1"/>
    </source>
</evidence>
<protein>
    <submittedName>
        <fullName evidence="1">Uncharacterized protein</fullName>
    </submittedName>
</protein>
<name>A0A6J4Q948_9ACTN</name>
<gene>
    <name evidence="1" type="ORF">AVDCRST_MAG78-1717</name>
</gene>
<sequence length="62" mass="6830">MARLPRRVETLRARQRGPAGLLRADQGQLLESLVLLRSETEEIFAGVFLSLKLVLVEDGLAG</sequence>
<dbReference type="EMBL" id="CADCVB010000115">
    <property type="protein sequence ID" value="CAA9431346.1"/>
    <property type="molecule type" value="Genomic_DNA"/>
</dbReference>